<protein>
    <submittedName>
        <fullName evidence="1">Uncharacterized protein</fullName>
    </submittedName>
</protein>
<dbReference type="AlphaFoldDB" id="A0A0F9FZH4"/>
<name>A0A0F9FZH4_9ZZZZ</name>
<sequence length="96" mass="11013">MDDLDKKKARDLAVIANAANELRKGFDASSDDIFKLMIEGIEKVPGQLQAMVDTVVIMQKEFPFPEGGWEMFLRDLEHTNRKHGLNLYIKSELFNE</sequence>
<accession>A0A0F9FZH4</accession>
<reference evidence="1" key="1">
    <citation type="journal article" date="2015" name="Nature">
        <title>Complex archaea that bridge the gap between prokaryotes and eukaryotes.</title>
        <authorList>
            <person name="Spang A."/>
            <person name="Saw J.H."/>
            <person name="Jorgensen S.L."/>
            <person name="Zaremba-Niedzwiedzka K."/>
            <person name="Martijn J."/>
            <person name="Lind A.E."/>
            <person name="van Eijk R."/>
            <person name="Schleper C."/>
            <person name="Guy L."/>
            <person name="Ettema T.J."/>
        </authorList>
    </citation>
    <scope>NUCLEOTIDE SEQUENCE</scope>
</reference>
<evidence type="ECO:0000313" key="1">
    <source>
        <dbReference type="EMBL" id="KKL91789.1"/>
    </source>
</evidence>
<comment type="caution">
    <text evidence="1">The sequence shown here is derived from an EMBL/GenBank/DDBJ whole genome shotgun (WGS) entry which is preliminary data.</text>
</comment>
<proteinExistence type="predicted"/>
<dbReference type="EMBL" id="LAZR01019643">
    <property type="protein sequence ID" value="KKL91789.1"/>
    <property type="molecule type" value="Genomic_DNA"/>
</dbReference>
<gene>
    <name evidence="1" type="ORF">LCGC14_1891190</name>
</gene>
<organism evidence="1">
    <name type="scientific">marine sediment metagenome</name>
    <dbReference type="NCBI Taxonomy" id="412755"/>
    <lineage>
        <taxon>unclassified sequences</taxon>
        <taxon>metagenomes</taxon>
        <taxon>ecological metagenomes</taxon>
    </lineage>
</organism>